<dbReference type="Pfam" id="PF03004">
    <property type="entry name" value="Transposase_24"/>
    <property type="match status" value="1"/>
</dbReference>
<gene>
    <name evidence="2" type="ORF">F2Q69_00034466</name>
</gene>
<reference evidence="2" key="1">
    <citation type="submission" date="2019-12" db="EMBL/GenBank/DDBJ databases">
        <title>Genome sequencing and annotation of Brassica cretica.</title>
        <authorList>
            <person name="Studholme D.J."/>
            <person name="Sarris P."/>
        </authorList>
    </citation>
    <scope>NUCLEOTIDE SEQUENCE</scope>
    <source>
        <strain evidence="2">PFS-109/04</strain>
        <tissue evidence="2">Leaf</tissue>
    </source>
</reference>
<evidence type="ECO:0000313" key="2">
    <source>
        <dbReference type="EMBL" id="KAF3600639.1"/>
    </source>
</evidence>
<organism evidence="2 3">
    <name type="scientific">Brassica cretica</name>
    <name type="common">Mustard</name>
    <dbReference type="NCBI Taxonomy" id="69181"/>
    <lineage>
        <taxon>Eukaryota</taxon>
        <taxon>Viridiplantae</taxon>
        <taxon>Streptophyta</taxon>
        <taxon>Embryophyta</taxon>
        <taxon>Tracheophyta</taxon>
        <taxon>Spermatophyta</taxon>
        <taxon>Magnoliopsida</taxon>
        <taxon>eudicotyledons</taxon>
        <taxon>Gunneridae</taxon>
        <taxon>Pentapetalae</taxon>
        <taxon>rosids</taxon>
        <taxon>malvids</taxon>
        <taxon>Brassicales</taxon>
        <taxon>Brassicaceae</taxon>
        <taxon>Brassiceae</taxon>
        <taxon>Brassica</taxon>
    </lineage>
</organism>
<dbReference type="PANTHER" id="PTHR33411:SF34">
    <property type="entry name" value="PROTEIN, PUTATIVE-RELATED"/>
    <property type="match status" value="1"/>
</dbReference>
<evidence type="ECO:0000313" key="3">
    <source>
        <dbReference type="Proteomes" id="UP000712600"/>
    </source>
</evidence>
<dbReference type="AlphaFoldDB" id="A0A8S9SIN2"/>
<proteinExistence type="predicted"/>
<feature type="region of interest" description="Disordered" evidence="1">
    <location>
        <begin position="40"/>
        <end position="60"/>
    </location>
</feature>
<dbReference type="PANTHER" id="PTHR33411">
    <property type="entry name" value="OS08G0392500 PROTEIN"/>
    <property type="match status" value="1"/>
</dbReference>
<evidence type="ECO:0000256" key="1">
    <source>
        <dbReference type="SAM" id="MobiDB-lite"/>
    </source>
</evidence>
<comment type="caution">
    <text evidence="2">The sequence shown here is derived from an EMBL/GenBank/DDBJ whole genome shotgun (WGS) entry which is preliminary data.</text>
</comment>
<sequence length="435" mass="48569">MDNYGKQIHEWKKKWEINKVPKSMNDTVWKELCAHWDKEETKETSSTNYTNRRSDRKGKGIYKHNLGAQSIATLGDRMAEENDVEPVDDLALMKRAYTNKKTGQIDDGLVRDVVDLVQTQVVDEVSQFETEDDASTASTNLSRFRINEIVESSVPKKKGRLVGLGRRSRSAAPSSAPPPYVDPEVLTAQLKDKDDRISALETQMAAQQAGYETQKRLNEQMMEMMKRMYPNEVFPNIQDPHRSFHRRSLPASAGRSPVSEIPSSSSLVFLLPLGGPLLLSRYARGSGGRSRPCILDPAGGSGCLWRVPVLWSDGEGFWREDFLWSRFLGFVVGAPEVFFNFGSSAEGGGAWSGLQRLFTQIWCHVLHFPVYLSDLSVFGEGSVAVCFLLGGPEGCPVPLFLSHGGLLWSISSKSRCARCPEVVVCQLLVFRLKFV</sequence>
<name>A0A8S9SIN2_BRACR</name>
<dbReference type="Proteomes" id="UP000712600">
    <property type="component" value="Unassembled WGS sequence"/>
</dbReference>
<dbReference type="EMBL" id="QGKX02000004">
    <property type="protein sequence ID" value="KAF3600639.1"/>
    <property type="molecule type" value="Genomic_DNA"/>
</dbReference>
<accession>A0A8S9SIN2</accession>
<feature type="compositionally biased region" description="Low complexity" evidence="1">
    <location>
        <begin position="161"/>
        <end position="174"/>
    </location>
</feature>
<feature type="region of interest" description="Disordered" evidence="1">
    <location>
        <begin position="160"/>
        <end position="182"/>
    </location>
</feature>
<protein>
    <submittedName>
        <fullName evidence="2">Uncharacterized protein</fullName>
    </submittedName>
</protein>
<dbReference type="InterPro" id="IPR004252">
    <property type="entry name" value="Probable_transposase_24"/>
</dbReference>